<dbReference type="Proteomes" id="UP000285961">
    <property type="component" value="Unassembled WGS sequence"/>
</dbReference>
<organism evidence="2 3">
    <name type="scientific">Candidatus Abyssobacteria bacterium SURF_17</name>
    <dbReference type="NCBI Taxonomy" id="2093361"/>
    <lineage>
        <taxon>Bacteria</taxon>
        <taxon>Pseudomonadati</taxon>
        <taxon>Candidatus Hydrogenedentota</taxon>
        <taxon>Candidatus Abyssobacteria</taxon>
    </lineage>
</organism>
<feature type="domain" description="Carrier" evidence="1">
    <location>
        <begin position="1"/>
        <end position="80"/>
    </location>
</feature>
<dbReference type="SUPFAM" id="SSF47336">
    <property type="entry name" value="ACP-like"/>
    <property type="match status" value="1"/>
</dbReference>
<accession>A0A419F226</accession>
<comment type="caution">
    <text evidence="2">The sequence shown here is derived from an EMBL/GenBank/DDBJ whole genome shotgun (WGS) entry which is preliminary data.</text>
</comment>
<reference evidence="2 3" key="1">
    <citation type="journal article" date="2017" name="ISME J.">
        <title>Energy and carbon metabolisms in a deep terrestrial subsurface fluid microbial community.</title>
        <authorList>
            <person name="Momper L."/>
            <person name="Jungbluth S.P."/>
            <person name="Lee M.D."/>
            <person name="Amend J.P."/>
        </authorList>
    </citation>
    <scope>NUCLEOTIDE SEQUENCE [LARGE SCALE GENOMIC DNA]</scope>
    <source>
        <strain evidence="2">SURF_17</strain>
    </source>
</reference>
<evidence type="ECO:0000313" key="2">
    <source>
        <dbReference type="EMBL" id="RJP72346.1"/>
    </source>
</evidence>
<evidence type="ECO:0000259" key="1">
    <source>
        <dbReference type="PROSITE" id="PS50075"/>
    </source>
</evidence>
<protein>
    <submittedName>
        <fullName evidence="2">Acyl carrier protein</fullName>
    </submittedName>
</protein>
<dbReference type="PROSITE" id="PS50075">
    <property type="entry name" value="CARRIER"/>
    <property type="match status" value="1"/>
</dbReference>
<proteinExistence type="predicted"/>
<dbReference type="EMBL" id="QZKI01000046">
    <property type="protein sequence ID" value="RJP72346.1"/>
    <property type="molecule type" value="Genomic_DNA"/>
</dbReference>
<dbReference type="Pfam" id="PF00550">
    <property type="entry name" value="PP-binding"/>
    <property type="match status" value="1"/>
</dbReference>
<dbReference type="InterPro" id="IPR009081">
    <property type="entry name" value="PP-bd_ACP"/>
</dbReference>
<dbReference type="Gene3D" id="1.10.1200.10">
    <property type="entry name" value="ACP-like"/>
    <property type="match status" value="1"/>
</dbReference>
<evidence type="ECO:0000313" key="3">
    <source>
        <dbReference type="Proteomes" id="UP000285961"/>
    </source>
</evidence>
<gene>
    <name evidence="2" type="ORF">C4532_06230</name>
</gene>
<dbReference type="AlphaFoldDB" id="A0A419F226"/>
<name>A0A419F226_9BACT</name>
<sequence>MSEREKIRAFIMENFVFGLDGAELNDSDSFLDKGIIDSTGVLEVVAFLEETYGFSVADEEVVPENFDSVDNLVVYVEKKKAEMPGQPARLMGA</sequence>
<dbReference type="InterPro" id="IPR036736">
    <property type="entry name" value="ACP-like_sf"/>
</dbReference>